<proteinExistence type="predicted"/>
<evidence type="ECO:0000313" key="7">
    <source>
        <dbReference type="EMBL" id="EAA22715.1"/>
    </source>
</evidence>
<protein>
    <submittedName>
        <fullName evidence="7">1-cys-glutaredoxin-like protein-1</fullName>
    </submittedName>
</protein>
<dbReference type="CDD" id="cd03028">
    <property type="entry name" value="GRX_PICOT_like"/>
    <property type="match status" value="1"/>
</dbReference>
<evidence type="ECO:0000259" key="6">
    <source>
        <dbReference type="Pfam" id="PF00462"/>
    </source>
</evidence>
<dbReference type="PROSITE" id="PS51354">
    <property type="entry name" value="GLUTAREDOXIN_2"/>
    <property type="match status" value="1"/>
</dbReference>
<dbReference type="InterPro" id="IPR004480">
    <property type="entry name" value="Monothiol_GRX-rel"/>
</dbReference>
<dbReference type="SUPFAM" id="SSF52833">
    <property type="entry name" value="Thioredoxin-like"/>
    <property type="match status" value="1"/>
</dbReference>
<dbReference type="Gene3D" id="3.40.30.10">
    <property type="entry name" value="Glutaredoxin"/>
    <property type="match status" value="1"/>
</dbReference>
<dbReference type="PaxDb" id="73239-Q7RJT8"/>
<keyword evidence="4" id="KW-0411">Iron-sulfur</keyword>
<evidence type="ECO:0000256" key="3">
    <source>
        <dbReference type="ARBA" id="ARBA00023004"/>
    </source>
</evidence>
<keyword evidence="3" id="KW-0408">Iron</keyword>
<keyword evidence="2" id="KW-0479">Metal-binding</keyword>
<keyword evidence="8" id="KW-1185">Reference proteome</keyword>
<gene>
    <name evidence="7" type="ORF">PY03169</name>
</gene>
<keyword evidence="5" id="KW-0676">Redox-active center</keyword>
<dbReference type="AlphaFoldDB" id="Q7RJT8"/>
<evidence type="ECO:0000256" key="1">
    <source>
        <dbReference type="ARBA" id="ARBA00022714"/>
    </source>
</evidence>
<dbReference type="FunCoup" id="Q7RJT8">
    <property type="interactions" value="119"/>
</dbReference>
<reference evidence="7 8" key="1">
    <citation type="journal article" date="2002" name="Nature">
        <title>Genome sequence and comparative analysis of the model rodent malaria parasite Plasmodium yoelii yoelii.</title>
        <authorList>
            <person name="Carlton J.M."/>
            <person name="Angiuoli S.V."/>
            <person name="Suh B.B."/>
            <person name="Kooij T.W."/>
            <person name="Pertea M."/>
            <person name="Silva J.C."/>
            <person name="Ermolaeva M.D."/>
            <person name="Allen J.E."/>
            <person name="Selengut J.D."/>
            <person name="Koo H.L."/>
            <person name="Peterson J.D."/>
            <person name="Pop M."/>
            <person name="Kosack D.S."/>
            <person name="Shumway M.F."/>
            <person name="Bidwell S.L."/>
            <person name="Shallom S.J."/>
            <person name="van Aken S.E."/>
            <person name="Riedmuller S.B."/>
            <person name="Feldblyum T.V."/>
            <person name="Cho J.K."/>
            <person name="Quackenbush J."/>
            <person name="Sedegah M."/>
            <person name="Shoaibi A."/>
            <person name="Cummings L.M."/>
            <person name="Florens L."/>
            <person name="Yates J.R."/>
            <person name="Raine J.D."/>
            <person name="Sinden R.E."/>
            <person name="Harris M.A."/>
            <person name="Cunningham D.A."/>
            <person name="Preiser P.R."/>
            <person name="Bergman L.W."/>
            <person name="Vaidya A.B."/>
            <person name="van Lin L.H."/>
            <person name="Janse C.J."/>
            <person name="Waters A.P."/>
            <person name="Smith H.O."/>
            <person name="White O.R."/>
            <person name="Salzberg S.L."/>
            <person name="Venter J.C."/>
            <person name="Fraser C.M."/>
            <person name="Hoffman S.L."/>
            <person name="Gardner M.J."/>
            <person name="Carucci D.J."/>
        </authorList>
    </citation>
    <scope>NUCLEOTIDE SEQUENCE [LARGE SCALE GENOMIC DNA]</scope>
    <source>
        <strain evidence="7 8">17XNL</strain>
    </source>
</reference>
<name>Q7RJT8_PLAYO</name>
<keyword evidence="1" id="KW-0001">2Fe-2S</keyword>
<dbReference type="InParanoid" id="Q7RJT8"/>
<sequence length="196" mass="23001">MTCHIFLKMIIKNKFTIFSPLSKVVMNTNSNLFRFVSTQKAKFSNSSENNKGETPENIINNNVTDFKDFEKTEIYQDLKTKIKDILEKEKIVLFMKGTPEQPLCGFSASVVQILNKVNVKDYVYIDVMKNRNLREAIKIYSNWPYIPHLYVKNNFIGGCDIVSDLYNKGELETINLYIYFFFSKLKRINNILRNTY</sequence>
<comment type="caution">
    <text evidence="7">The sequence shown here is derived from an EMBL/GenBank/DDBJ whole genome shotgun (WGS) entry which is preliminary data.</text>
</comment>
<evidence type="ECO:0000256" key="2">
    <source>
        <dbReference type="ARBA" id="ARBA00022723"/>
    </source>
</evidence>
<feature type="domain" description="Glutaredoxin" evidence="6">
    <location>
        <begin position="91"/>
        <end position="156"/>
    </location>
</feature>
<dbReference type="KEGG" id="pyo:PY17X_0405300"/>
<evidence type="ECO:0000256" key="4">
    <source>
        <dbReference type="ARBA" id="ARBA00023014"/>
    </source>
</evidence>
<evidence type="ECO:0000313" key="8">
    <source>
        <dbReference type="Proteomes" id="UP000008553"/>
    </source>
</evidence>
<dbReference type="STRING" id="73239.Q7RJT8"/>
<dbReference type="GO" id="GO:0051537">
    <property type="term" value="F:2 iron, 2 sulfur cluster binding"/>
    <property type="evidence" value="ECO:0007669"/>
    <property type="project" value="UniProtKB-KW"/>
</dbReference>
<organism evidence="7 8">
    <name type="scientific">Plasmodium yoelii yoelii</name>
    <dbReference type="NCBI Taxonomy" id="73239"/>
    <lineage>
        <taxon>Eukaryota</taxon>
        <taxon>Sar</taxon>
        <taxon>Alveolata</taxon>
        <taxon>Apicomplexa</taxon>
        <taxon>Aconoidasida</taxon>
        <taxon>Haemosporida</taxon>
        <taxon>Plasmodiidae</taxon>
        <taxon>Plasmodium</taxon>
        <taxon>Plasmodium (Vinckeia)</taxon>
    </lineage>
</organism>
<dbReference type="Proteomes" id="UP000008553">
    <property type="component" value="Unassembled WGS sequence"/>
</dbReference>
<dbReference type="InterPro" id="IPR002109">
    <property type="entry name" value="Glutaredoxin"/>
</dbReference>
<dbReference type="GO" id="GO:0046872">
    <property type="term" value="F:metal ion binding"/>
    <property type="evidence" value="ECO:0007669"/>
    <property type="project" value="UniProtKB-KW"/>
</dbReference>
<dbReference type="Pfam" id="PF00462">
    <property type="entry name" value="Glutaredoxin"/>
    <property type="match status" value="1"/>
</dbReference>
<dbReference type="EMBL" id="AABL01000897">
    <property type="protein sequence ID" value="EAA22715.1"/>
    <property type="molecule type" value="Genomic_DNA"/>
</dbReference>
<dbReference type="InterPro" id="IPR036249">
    <property type="entry name" value="Thioredoxin-like_sf"/>
</dbReference>
<dbReference type="NCBIfam" id="TIGR00365">
    <property type="entry name" value="Grx4 family monothiol glutaredoxin"/>
    <property type="match status" value="1"/>
</dbReference>
<dbReference type="InterPro" id="IPR033658">
    <property type="entry name" value="GRX_PICOT-like"/>
</dbReference>
<evidence type="ECO:0000256" key="5">
    <source>
        <dbReference type="ARBA" id="ARBA00023284"/>
    </source>
</evidence>
<dbReference type="PANTHER" id="PTHR10293">
    <property type="entry name" value="GLUTAREDOXIN FAMILY MEMBER"/>
    <property type="match status" value="1"/>
</dbReference>
<accession>Q7RJT8</accession>
<dbReference type="PANTHER" id="PTHR10293:SF72">
    <property type="entry name" value="MONOTHIOL GLUTAREDOXIN-S14, CHLOROPLASTIC"/>
    <property type="match status" value="1"/>
</dbReference>